<evidence type="ECO:0000313" key="3">
    <source>
        <dbReference type="Proteomes" id="UP000247498"/>
    </source>
</evidence>
<evidence type="ECO:0000313" key="2">
    <source>
        <dbReference type="EMBL" id="GBF93563.1"/>
    </source>
</evidence>
<organism evidence="2 3">
    <name type="scientific">Raphidocelis subcapitata</name>
    <dbReference type="NCBI Taxonomy" id="307507"/>
    <lineage>
        <taxon>Eukaryota</taxon>
        <taxon>Viridiplantae</taxon>
        <taxon>Chlorophyta</taxon>
        <taxon>core chlorophytes</taxon>
        <taxon>Chlorophyceae</taxon>
        <taxon>CS clade</taxon>
        <taxon>Sphaeropleales</taxon>
        <taxon>Selenastraceae</taxon>
        <taxon>Raphidocelis</taxon>
    </lineage>
</organism>
<feature type="region of interest" description="Disordered" evidence="1">
    <location>
        <begin position="166"/>
        <end position="191"/>
    </location>
</feature>
<dbReference type="EMBL" id="BDRX01000042">
    <property type="protein sequence ID" value="GBF93563.1"/>
    <property type="molecule type" value="Genomic_DNA"/>
</dbReference>
<reference evidence="2 3" key="1">
    <citation type="journal article" date="2018" name="Sci. Rep.">
        <title>Raphidocelis subcapitata (=Pseudokirchneriella subcapitata) provides an insight into genome evolution and environmental adaptations in the Sphaeropleales.</title>
        <authorList>
            <person name="Suzuki S."/>
            <person name="Yamaguchi H."/>
            <person name="Nakajima N."/>
            <person name="Kawachi M."/>
        </authorList>
    </citation>
    <scope>NUCLEOTIDE SEQUENCE [LARGE SCALE GENOMIC DNA]</scope>
    <source>
        <strain evidence="2 3">NIES-35</strain>
    </source>
</reference>
<protein>
    <submittedName>
        <fullName evidence="2">Uncharacterized protein</fullName>
    </submittedName>
</protein>
<feature type="region of interest" description="Disordered" evidence="1">
    <location>
        <begin position="37"/>
        <end position="107"/>
    </location>
</feature>
<dbReference type="AlphaFoldDB" id="A0A2V0P6R5"/>
<sequence length="264" mass="25859">MFAREFIQIPTRQLPLSEDAQVLLARLMSGYGRDASLNAKERRAPGSVAAVQLPGSPRPGQGAPSWSEEDDTGTPYSRRSEGSEPGDVEMTARGGADGAAGGYGNDRVRRRNRAAAAAAADDGGDVAAAALQGAALAAAGAIREFGHRAGSAADAAIHWLVSGGDGPAPGGGGGGGGAGAGSFSTSAPRSLRLSPGAAGAAVGAPRGESAAAAAVGDTWRQLSGVTVSLVDRIRRAASQPALGAGPPGARAGFRDAADAVLTGG</sequence>
<comment type="caution">
    <text evidence="2">The sequence shown here is derived from an EMBL/GenBank/DDBJ whole genome shotgun (WGS) entry which is preliminary data.</text>
</comment>
<gene>
    <name evidence="2" type="ORF">Rsub_06283</name>
</gene>
<evidence type="ECO:0000256" key="1">
    <source>
        <dbReference type="SAM" id="MobiDB-lite"/>
    </source>
</evidence>
<dbReference type="InParanoid" id="A0A2V0P6R5"/>
<name>A0A2V0P6R5_9CHLO</name>
<proteinExistence type="predicted"/>
<feature type="compositionally biased region" description="Gly residues" evidence="1">
    <location>
        <begin position="166"/>
        <end position="180"/>
    </location>
</feature>
<dbReference type="OrthoDB" id="538216at2759"/>
<dbReference type="Proteomes" id="UP000247498">
    <property type="component" value="Unassembled WGS sequence"/>
</dbReference>
<feature type="compositionally biased region" description="Gly residues" evidence="1">
    <location>
        <begin position="95"/>
        <end position="104"/>
    </location>
</feature>
<keyword evidence="3" id="KW-1185">Reference proteome</keyword>
<accession>A0A2V0P6R5</accession>